<dbReference type="EMBL" id="BARV01031093">
    <property type="protein sequence ID" value="GAI34024.1"/>
    <property type="molecule type" value="Genomic_DNA"/>
</dbReference>
<comment type="caution">
    <text evidence="1">The sequence shown here is derived from an EMBL/GenBank/DDBJ whole genome shotgun (WGS) entry which is preliminary data.</text>
</comment>
<feature type="non-terminal residue" evidence="1">
    <location>
        <position position="45"/>
    </location>
</feature>
<gene>
    <name evidence="1" type="ORF">S06H3_49261</name>
</gene>
<proteinExistence type="predicted"/>
<accession>X1PT39</accession>
<reference evidence="1" key="1">
    <citation type="journal article" date="2014" name="Front. Microbiol.">
        <title>High frequency of phylogenetically diverse reductive dehalogenase-homologous genes in deep subseafloor sedimentary metagenomes.</title>
        <authorList>
            <person name="Kawai M."/>
            <person name="Futagami T."/>
            <person name="Toyoda A."/>
            <person name="Takaki Y."/>
            <person name="Nishi S."/>
            <person name="Hori S."/>
            <person name="Arai W."/>
            <person name="Tsubouchi T."/>
            <person name="Morono Y."/>
            <person name="Uchiyama I."/>
            <person name="Ito T."/>
            <person name="Fujiyama A."/>
            <person name="Inagaki F."/>
            <person name="Takami H."/>
        </authorList>
    </citation>
    <scope>NUCLEOTIDE SEQUENCE</scope>
    <source>
        <strain evidence="1">Expedition CK06-06</strain>
    </source>
</reference>
<protein>
    <submittedName>
        <fullName evidence="1">Uncharacterized protein</fullName>
    </submittedName>
</protein>
<organism evidence="1">
    <name type="scientific">marine sediment metagenome</name>
    <dbReference type="NCBI Taxonomy" id="412755"/>
    <lineage>
        <taxon>unclassified sequences</taxon>
        <taxon>metagenomes</taxon>
        <taxon>ecological metagenomes</taxon>
    </lineage>
</organism>
<evidence type="ECO:0000313" key="1">
    <source>
        <dbReference type="EMBL" id="GAI34024.1"/>
    </source>
</evidence>
<sequence>MSQVTLEDYFRLLDNYLALFQVLLSIIRVELEEIKRLSVSQPAMF</sequence>
<dbReference type="AlphaFoldDB" id="X1PT39"/>
<name>X1PT39_9ZZZZ</name>